<protein>
    <submittedName>
        <fullName evidence="1">Uncharacterized protein</fullName>
    </submittedName>
</protein>
<dbReference type="Proteomes" id="UP000054632">
    <property type="component" value="Unassembled WGS sequence"/>
</dbReference>
<organism evidence="1 2">
    <name type="scientific">Trichinella pseudospiralis</name>
    <name type="common">Parasitic roundworm</name>
    <dbReference type="NCBI Taxonomy" id="6337"/>
    <lineage>
        <taxon>Eukaryota</taxon>
        <taxon>Metazoa</taxon>
        <taxon>Ecdysozoa</taxon>
        <taxon>Nematoda</taxon>
        <taxon>Enoplea</taxon>
        <taxon>Dorylaimia</taxon>
        <taxon>Trichinellida</taxon>
        <taxon>Trichinellidae</taxon>
        <taxon>Trichinella</taxon>
    </lineage>
</organism>
<gene>
    <name evidence="1" type="ORF">T4A_4885</name>
</gene>
<dbReference type="AlphaFoldDB" id="A0A0V1EZD1"/>
<sequence>MRITKALRLSSYAHCVIFLFDSPQLNQPHQLILKPVGQKERCPDSATLELTPCKWGGGNKATSQDGAVELQTWTTPWTWTLEF</sequence>
<name>A0A0V1EZD1_TRIPS</name>
<reference evidence="1 2" key="1">
    <citation type="submission" date="2015-01" db="EMBL/GenBank/DDBJ databases">
        <title>Evolution of Trichinella species and genotypes.</title>
        <authorList>
            <person name="Korhonen P.K."/>
            <person name="Edoardo P."/>
            <person name="Giuseppe L.R."/>
            <person name="Gasser R.B."/>
        </authorList>
    </citation>
    <scope>NUCLEOTIDE SEQUENCE [LARGE SCALE GENOMIC DNA]</scope>
    <source>
        <strain evidence="1">ISS13</strain>
    </source>
</reference>
<evidence type="ECO:0000313" key="1">
    <source>
        <dbReference type="EMBL" id="KRY79197.1"/>
    </source>
</evidence>
<accession>A0A0V1EZD1</accession>
<dbReference type="EMBL" id="JYDR01000002">
    <property type="protein sequence ID" value="KRY79197.1"/>
    <property type="molecule type" value="Genomic_DNA"/>
</dbReference>
<evidence type="ECO:0000313" key="2">
    <source>
        <dbReference type="Proteomes" id="UP000054632"/>
    </source>
</evidence>
<comment type="caution">
    <text evidence="1">The sequence shown here is derived from an EMBL/GenBank/DDBJ whole genome shotgun (WGS) entry which is preliminary data.</text>
</comment>
<proteinExistence type="predicted"/>